<name>A0ABU3WP34_9NOCA</name>
<sequence>MTVPPDTASALVDVIFLLGRTVRTALSHMEDELLPAALAGVLFLLWRTGECRPSELAAEMCVSQSALSRQIGELVERGYIERHPDPDDKRAHRVRVSDAGVEVLRGVRDRRAARLREALADWDETEMNDALRVLGRLNDTLAPVLTDNARRTA</sequence>
<dbReference type="EMBL" id="WBMO01000001">
    <property type="protein sequence ID" value="MDV2475757.1"/>
    <property type="molecule type" value="Genomic_DNA"/>
</dbReference>
<evidence type="ECO:0000259" key="4">
    <source>
        <dbReference type="PROSITE" id="PS50995"/>
    </source>
</evidence>
<reference evidence="5 6" key="1">
    <citation type="submission" date="2019-10" db="EMBL/GenBank/DDBJ databases">
        <title>Draft Genome Assembly of Rhodococcus zopfii DSM44189.</title>
        <authorList>
            <person name="Sutton J.M."/>
            <person name="Akob D.M."/>
            <person name="Bushman T.J."/>
        </authorList>
    </citation>
    <scope>NUCLEOTIDE SEQUENCE [LARGE SCALE GENOMIC DNA]</scope>
    <source>
        <strain evidence="5 6">DSM 44189</strain>
    </source>
</reference>
<dbReference type="PANTHER" id="PTHR33164">
    <property type="entry name" value="TRANSCRIPTIONAL REGULATOR, MARR FAMILY"/>
    <property type="match status" value="1"/>
</dbReference>
<dbReference type="PROSITE" id="PS50995">
    <property type="entry name" value="HTH_MARR_2"/>
    <property type="match status" value="1"/>
</dbReference>
<dbReference type="InterPro" id="IPR023187">
    <property type="entry name" value="Tscrpt_reg_MarR-type_CS"/>
</dbReference>
<dbReference type="InterPro" id="IPR000835">
    <property type="entry name" value="HTH_MarR-typ"/>
</dbReference>
<accession>A0ABU3WP34</accession>
<gene>
    <name evidence="5" type="ORF">F8M49_10975</name>
</gene>
<dbReference type="InterPro" id="IPR036388">
    <property type="entry name" value="WH-like_DNA-bd_sf"/>
</dbReference>
<evidence type="ECO:0000313" key="5">
    <source>
        <dbReference type="EMBL" id="MDV2475757.1"/>
    </source>
</evidence>
<dbReference type="Proteomes" id="UP001275440">
    <property type="component" value="Unassembled WGS sequence"/>
</dbReference>
<evidence type="ECO:0000256" key="3">
    <source>
        <dbReference type="ARBA" id="ARBA00023163"/>
    </source>
</evidence>
<dbReference type="PANTHER" id="PTHR33164:SF57">
    <property type="entry name" value="MARR-FAMILY TRANSCRIPTIONAL REGULATOR"/>
    <property type="match status" value="1"/>
</dbReference>
<keyword evidence="1" id="KW-0805">Transcription regulation</keyword>
<evidence type="ECO:0000313" key="6">
    <source>
        <dbReference type="Proteomes" id="UP001275440"/>
    </source>
</evidence>
<organism evidence="5 6">
    <name type="scientific">Rhodococcus zopfii</name>
    <dbReference type="NCBI Taxonomy" id="43772"/>
    <lineage>
        <taxon>Bacteria</taxon>
        <taxon>Bacillati</taxon>
        <taxon>Actinomycetota</taxon>
        <taxon>Actinomycetes</taxon>
        <taxon>Mycobacteriales</taxon>
        <taxon>Nocardiaceae</taxon>
        <taxon>Rhodococcus</taxon>
    </lineage>
</organism>
<keyword evidence="3" id="KW-0804">Transcription</keyword>
<evidence type="ECO:0000256" key="1">
    <source>
        <dbReference type="ARBA" id="ARBA00023015"/>
    </source>
</evidence>
<dbReference type="RefSeq" id="WP_072815452.1">
    <property type="nucleotide sequence ID" value="NZ_JAHWLX010000108.1"/>
</dbReference>
<dbReference type="SMART" id="SM00347">
    <property type="entry name" value="HTH_MARR"/>
    <property type="match status" value="1"/>
</dbReference>
<dbReference type="SUPFAM" id="SSF46785">
    <property type="entry name" value="Winged helix' DNA-binding domain"/>
    <property type="match status" value="1"/>
</dbReference>
<dbReference type="Pfam" id="PF01047">
    <property type="entry name" value="MarR"/>
    <property type="match status" value="1"/>
</dbReference>
<dbReference type="InterPro" id="IPR039422">
    <property type="entry name" value="MarR/SlyA-like"/>
</dbReference>
<dbReference type="Gene3D" id="1.10.10.10">
    <property type="entry name" value="Winged helix-like DNA-binding domain superfamily/Winged helix DNA-binding domain"/>
    <property type="match status" value="1"/>
</dbReference>
<dbReference type="PROSITE" id="PS01117">
    <property type="entry name" value="HTH_MARR_1"/>
    <property type="match status" value="1"/>
</dbReference>
<feature type="domain" description="HTH marR-type" evidence="4">
    <location>
        <begin position="8"/>
        <end position="139"/>
    </location>
</feature>
<keyword evidence="2" id="KW-0238">DNA-binding</keyword>
<dbReference type="InterPro" id="IPR036390">
    <property type="entry name" value="WH_DNA-bd_sf"/>
</dbReference>
<comment type="caution">
    <text evidence="5">The sequence shown here is derived from an EMBL/GenBank/DDBJ whole genome shotgun (WGS) entry which is preliminary data.</text>
</comment>
<proteinExistence type="predicted"/>
<dbReference type="PRINTS" id="PR00598">
    <property type="entry name" value="HTHMARR"/>
</dbReference>
<keyword evidence="6" id="KW-1185">Reference proteome</keyword>
<evidence type="ECO:0000256" key="2">
    <source>
        <dbReference type="ARBA" id="ARBA00023125"/>
    </source>
</evidence>
<protein>
    <submittedName>
        <fullName evidence="5">MarR family transcriptional regulator</fullName>
    </submittedName>
</protein>